<reference evidence="3" key="1">
    <citation type="journal article" date="2019" name="Int. J. Syst. Evol. Microbiol.">
        <title>The Global Catalogue of Microorganisms (GCM) 10K type strain sequencing project: providing services to taxonomists for standard genome sequencing and annotation.</title>
        <authorList>
            <consortium name="The Broad Institute Genomics Platform"/>
            <consortium name="The Broad Institute Genome Sequencing Center for Infectious Disease"/>
            <person name="Wu L."/>
            <person name="Ma J."/>
        </authorList>
    </citation>
    <scope>NUCLEOTIDE SEQUENCE [LARGE SCALE GENOMIC DNA]</scope>
    <source>
        <strain evidence="3">JCM 17085</strain>
    </source>
</reference>
<comment type="caution">
    <text evidence="2">The sequence shown here is derived from an EMBL/GenBank/DDBJ whole genome shotgun (WGS) entry which is preliminary data.</text>
</comment>
<dbReference type="InterPro" id="IPR012347">
    <property type="entry name" value="Ferritin-like"/>
</dbReference>
<keyword evidence="3" id="KW-1185">Reference proteome</keyword>
<gene>
    <name evidence="2" type="ORF">GCM10022392_24120</name>
</gene>
<dbReference type="InterPro" id="IPR010287">
    <property type="entry name" value="DUF892_YciF-like"/>
</dbReference>
<dbReference type="RefSeq" id="WP_345104695.1">
    <property type="nucleotide sequence ID" value="NZ_BAABCV010000008.1"/>
</dbReference>
<feature type="region of interest" description="Disordered" evidence="1">
    <location>
        <begin position="1"/>
        <end position="21"/>
    </location>
</feature>
<protein>
    <submittedName>
        <fullName evidence="2">Ferritin-like domain-containing protein</fullName>
    </submittedName>
</protein>
<dbReference type="Pfam" id="PF05974">
    <property type="entry name" value="DUF892"/>
    <property type="match status" value="1"/>
</dbReference>
<evidence type="ECO:0000313" key="3">
    <source>
        <dbReference type="Proteomes" id="UP001500841"/>
    </source>
</evidence>
<dbReference type="InterPro" id="IPR047114">
    <property type="entry name" value="YciF"/>
</dbReference>
<dbReference type="SUPFAM" id="SSF47240">
    <property type="entry name" value="Ferritin-like"/>
    <property type="match status" value="1"/>
</dbReference>
<dbReference type="PANTHER" id="PTHR30565">
    <property type="entry name" value="PROTEIN YCIF"/>
    <property type="match status" value="1"/>
</dbReference>
<evidence type="ECO:0000313" key="2">
    <source>
        <dbReference type="EMBL" id="GAA4099189.1"/>
    </source>
</evidence>
<evidence type="ECO:0000256" key="1">
    <source>
        <dbReference type="SAM" id="MobiDB-lite"/>
    </source>
</evidence>
<organism evidence="2 3">
    <name type="scientific">Mucilaginibacter panaciglaebae</name>
    <dbReference type="NCBI Taxonomy" id="502331"/>
    <lineage>
        <taxon>Bacteria</taxon>
        <taxon>Pseudomonadati</taxon>
        <taxon>Bacteroidota</taxon>
        <taxon>Sphingobacteriia</taxon>
        <taxon>Sphingobacteriales</taxon>
        <taxon>Sphingobacteriaceae</taxon>
        <taxon>Mucilaginibacter</taxon>
    </lineage>
</organism>
<dbReference type="PANTHER" id="PTHR30565:SF9">
    <property type="entry name" value="PROTEIN YCIF"/>
    <property type="match status" value="1"/>
</dbReference>
<dbReference type="Gene3D" id="1.20.1260.10">
    <property type="match status" value="1"/>
</dbReference>
<name>A0ABP7WYF7_9SPHI</name>
<proteinExistence type="predicted"/>
<dbReference type="CDD" id="cd07909">
    <property type="entry name" value="YciF"/>
    <property type="match status" value="1"/>
</dbReference>
<dbReference type="Proteomes" id="UP001500841">
    <property type="component" value="Unassembled WGS sequence"/>
</dbReference>
<dbReference type="EMBL" id="BAABCV010000008">
    <property type="protein sequence ID" value="GAA4099189.1"/>
    <property type="molecule type" value="Genomic_DNA"/>
</dbReference>
<dbReference type="InterPro" id="IPR009078">
    <property type="entry name" value="Ferritin-like_SF"/>
</dbReference>
<sequence>MPTTKNKTAAKTASNRSPEAESALKELFMDELKDIYWAEQHLVKALPKMIKGATSDELKNTIQQHLTETEGHVTRLEQVFESLGEKAKAVKCEAMEGLLKEADELLKETDKGTEVRDVAIISAAQKVEHYEIASYGTLRTLAGTLGYEEAQGLLQQTLDEEKNADKLLSVAADTINELAATEVE</sequence>
<accession>A0ABP7WYF7</accession>
<feature type="compositionally biased region" description="Low complexity" evidence="1">
    <location>
        <begin position="1"/>
        <end position="13"/>
    </location>
</feature>